<evidence type="ECO:0000313" key="1">
    <source>
        <dbReference type="EMBL" id="KAL0420560.1"/>
    </source>
</evidence>
<proteinExistence type="predicted"/>
<reference evidence="1" key="2">
    <citation type="journal article" date="2024" name="Plant">
        <title>Genomic evolution and insights into agronomic trait innovations of Sesamum species.</title>
        <authorList>
            <person name="Miao H."/>
            <person name="Wang L."/>
            <person name="Qu L."/>
            <person name="Liu H."/>
            <person name="Sun Y."/>
            <person name="Le M."/>
            <person name="Wang Q."/>
            <person name="Wei S."/>
            <person name="Zheng Y."/>
            <person name="Lin W."/>
            <person name="Duan Y."/>
            <person name="Cao H."/>
            <person name="Xiong S."/>
            <person name="Wang X."/>
            <person name="Wei L."/>
            <person name="Li C."/>
            <person name="Ma Q."/>
            <person name="Ju M."/>
            <person name="Zhao R."/>
            <person name="Li G."/>
            <person name="Mu C."/>
            <person name="Tian Q."/>
            <person name="Mei H."/>
            <person name="Zhang T."/>
            <person name="Gao T."/>
            <person name="Zhang H."/>
        </authorList>
    </citation>
    <scope>NUCLEOTIDE SEQUENCE</scope>
    <source>
        <strain evidence="1">KEN1</strain>
    </source>
</reference>
<comment type="caution">
    <text evidence="1">The sequence shown here is derived from an EMBL/GenBank/DDBJ whole genome shotgun (WGS) entry which is preliminary data.</text>
</comment>
<name>A0AAW2UUF9_9LAMI</name>
<gene>
    <name evidence="1" type="ORF">Slati_3078900</name>
</gene>
<sequence length="101" mass="10855">QPTCCQSGRPGRRVTEIVACEAPCLSARERPRDLLQARSTRSLVHQVAEVAACKAPLSLLPGHLRPLSTATCCGRDLEVARARCEQQACCGLRSVTTRASP</sequence>
<organism evidence="1">
    <name type="scientific">Sesamum latifolium</name>
    <dbReference type="NCBI Taxonomy" id="2727402"/>
    <lineage>
        <taxon>Eukaryota</taxon>
        <taxon>Viridiplantae</taxon>
        <taxon>Streptophyta</taxon>
        <taxon>Embryophyta</taxon>
        <taxon>Tracheophyta</taxon>
        <taxon>Spermatophyta</taxon>
        <taxon>Magnoliopsida</taxon>
        <taxon>eudicotyledons</taxon>
        <taxon>Gunneridae</taxon>
        <taxon>Pentapetalae</taxon>
        <taxon>asterids</taxon>
        <taxon>lamiids</taxon>
        <taxon>Lamiales</taxon>
        <taxon>Pedaliaceae</taxon>
        <taxon>Sesamum</taxon>
    </lineage>
</organism>
<accession>A0AAW2UUF9</accession>
<dbReference type="AlphaFoldDB" id="A0AAW2UUF9"/>
<feature type="non-terminal residue" evidence="1">
    <location>
        <position position="1"/>
    </location>
</feature>
<protein>
    <submittedName>
        <fullName evidence="1">Uncharacterized protein</fullName>
    </submittedName>
</protein>
<reference evidence="1" key="1">
    <citation type="submission" date="2020-06" db="EMBL/GenBank/DDBJ databases">
        <authorList>
            <person name="Li T."/>
            <person name="Hu X."/>
            <person name="Zhang T."/>
            <person name="Song X."/>
            <person name="Zhang H."/>
            <person name="Dai N."/>
            <person name="Sheng W."/>
            <person name="Hou X."/>
            <person name="Wei L."/>
        </authorList>
    </citation>
    <scope>NUCLEOTIDE SEQUENCE</scope>
    <source>
        <strain evidence="1">KEN1</strain>
        <tissue evidence="1">Leaf</tissue>
    </source>
</reference>
<dbReference type="EMBL" id="JACGWN010000011">
    <property type="protein sequence ID" value="KAL0420560.1"/>
    <property type="molecule type" value="Genomic_DNA"/>
</dbReference>